<dbReference type="GO" id="GO:0005549">
    <property type="term" value="F:odorant binding"/>
    <property type="evidence" value="ECO:0007669"/>
    <property type="project" value="InterPro"/>
</dbReference>
<organism evidence="12 13">
    <name type="scientific">Vespula vulgaris</name>
    <name type="common">Yellow jacket</name>
    <name type="synonym">Wasp</name>
    <dbReference type="NCBI Taxonomy" id="7454"/>
    <lineage>
        <taxon>Eukaryota</taxon>
        <taxon>Metazoa</taxon>
        <taxon>Ecdysozoa</taxon>
        <taxon>Arthropoda</taxon>
        <taxon>Hexapoda</taxon>
        <taxon>Insecta</taxon>
        <taxon>Pterygota</taxon>
        <taxon>Neoptera</taxon>
        <taxon>Endopterygota</taxon>
        <taxon>Hymenoptera</taxon>
        <taxon>Apocrita</taxon>
        <taxon>Aculeata</taxon>
        <taxon>Vespoidea</taxon>
        <taxon>Vespidae</taxon>
        <taxon>Vespinae</taxon>
        <taxon>Vespula</taxon>
    </lineage>
</organism>
<keyword evidence="4 10" id="KW-0812">Transmembrane</keyword>
<keyword evidence="9" id="KW-0807">Transducer</keyword>
<evidence type="ECO:0000313" key="13">
    <source>
        <dbReference type="Proteomes" id="UP000614350"/>
    </source>
</evidence>
<keyword evidence="3" id="KW-0716">Sensory transduction</keyword>
<evidence type="ECO:0000256" key="3">
    <source>
        <dbReference type="ARBA" id="ARBA00022606"/>
    </source>
</evidence>
<keyword evidence="5" id="KW-0552">Olfaction</keyword>
<dbReference type="Pfam" id="PF07993">
    <property type="entry name" value="NAD_binding_4"/>
    <property type="match status" value="1"/>
</dbReference>
<evidence type="ECO:0000256" key="7">
    <source>
        <dbReference type="ARBA" id="ARBA00023136"/>
    </source>
</evidence>
<feature type="transmembrane region" description="Helical" evidence="10">
    <location>
        <begin position="429"/>
        <end position="447"/>
    </location>
</feature>
<reference evidence="12" key="1">
    <citation type="journal article" date="2020" name="G3 (Bethesda)">
        <title>High-Quality Assemblies for Three Invasive Social Wasps from the &lt;i&gt;Vespula&lt;/i&gt; Genus.</title>
        <authorList>
            <person name="Harrop T.W.R."/>
            <person name="Guhlin J."/>
            <person name="McLaughlin G.M."/>
            <person name="Permina E."/>
            <person name="Stockwell P."/>
            <person name="Gilligan J."/>
            <person name="Le Lec M.F."/>
            <person name="Gruber M.A.M."/>
            <person name="Quinn O."/>
            <person name="Lovegrove M."/>
            <person name="Duncan E.J."/>
            <person name="Remnant E.J."/>
            <person name="Van Eeckhoven J."/>
            <person name="Graham B."/>
            <person name="Knapp R.A."/>
            <person name="Langford K.W."/>
            <person name="Kronenberg Z."/>
            <person name="Press M.O."/>
            <person name="Eacker S.M."/>
            <person name="Wilson-Rankin E.E."/>
            <person name="Purcell J."/>
            <person name="Lester P.J."/>
            <person name="Dearden P.K."/>
        </authorList>
    </citation>
    <scope>NUCLEOTIDE SEQUENCE</scope>
    <source>
        <strain evidence="12">Marl-1</strain>
    </source>
</reference>
<evidence type="ECO:0000256" key="6">
    <source>
        <dbReference type="ARBA" id="ARBA00022989"/>
    </source>
</evidence>
<sequence length="609" mass="70705">MVETIVYTITFTMILVIRFNGSLKGVIESAKENMRKYNFENEEEKIIYNNYHYASKMFFKISNIGMVITVTLSYIRPLINFTTGITVKDNSTDIYILPIRIRTFFELSNTRDYILVYLYLFPMIYMSTCHMTAICVLVNLVFLICADLSILSYRIRNITIKSKKNVHLRIRSLIEMHLKTIWMAKSLDNAFNIVLLDELLGNSIVLAISMYYVIMSYDTAEMATCCTFVFFAFTALLMLYGFCVIGDQLTQQSENVLNAYYECNWLDMSNNTKKLLVICMIRSQTCLQLTGGRFYVFSLNSFTDEQGQKELDRAALILSWNKKIMSTLGLWPNSRNNIKFSINFGYFSFLMILEYMDLVVFINDLEHVIMNLTENMAFSQIFVRMIMLWIYNDEIGDVINETIKDFDYRRYKSIEERQLFISYNTRSKLFVKLLITFVALTASSYYLTPILVSLGNGLSIFPNERFPNERKQMAVIFDILDIRPRFHDFANCTHDLMDAKFYDPNLDAEQLIDLMNSLNEKLLDDITPQLIGTYSYTYVFTTSIAESVVRKHVDLMPIGTFRSSICWINNTYRAIGITAGVLTGLMRIYCCDRTVKANLVPTDLTVNVC</sequence>
<evidence type="ECO:0000256" key="4">
    <source>
        <dbReference type="ARBA" id="ARBA00022692"/>
    </source>
</evidence>
<comment type="subcellular location">
    <subcellularLocation>
        <location evidence="1">Cell membrane</location>
        <topology evidence="1">Multi-pass membrane protein</topology>
    </subcellularLocation>
</comment>
<protein>
    <recommendedName>
        <fullName evidence="11">Thioester reductase (TE) domain-containing protein</fullName>
    </recommendedName>
</protein>
<gene>
    <name evidence="12" type="ORF">HZH66_015475</name>
</gene>
<feature type="transmembrane region" description="Helical" evidence="10">
    <location>
        <begin position="220"/>
        <end position="245"/>
    </location>
</feature>
<keyword evidence="7 10" id="KW-0472">Membrane</keyword>
<dbReference type="PANTHER" id="PTHR21137">
    <property type="entry name" value="ODORANT RECEPTOR"/>
    <property type="match status" value="1"/>
</dbReference>
<feature type="transmembrane region" description="Helical" evidence="10">
    <location>
        <begin position="6"/>
        <end position="27"/>
    </location>
</feature>
<feature type="domain" description="Thioester reductase (TE)" evidence="11">
    <location>
        <begin position="492"/>
        <end position="608"/>
    </location>
</feature>
<evidence type="ECO:0000256" key="10">
    <source>
        <dbReference type="SAM" id="Phobius"/>
    </source>
</evidence>
<comment type="caution">
    <text evidence="12">The sequence shown here is derived from an EMBL/GenBank/DDBJ whole genome shotgun (WGS) entry which is preliminary data.</text>
</comment>
<dbReference type="EMBL" id="JACSEA010000025">
    <property type="protein sequence ID" value="KAF7378688.1"/>
    <property type="molecule type" value="Genomic_DNA"/>
</dbReference>
<evidence type="ECO:0000256" key="9">
    <source>
        <dbReference type="ARBA" id="ARBA00023224"/>
    </source>
</evidence>
<keyword evidence="8" id="KW-0675">Receptor</keyword>
<dbReference type="Pfam" id="PF02949">
    <property type="entry name" value="7tm_6"/>
    <property type="match status" value="1"/>
</dbReference>
<evidence type="ECO:0000256" key="8">
    <source>
        <dbReference type="ARBA" id="ARBA00023170"/>
    </source>
</evidence>
<evidence type="ECO:0000256" key="1">
    <source>
        <dbReference type="ARBA" id="ARBA00004651"/>
    </source>
</evidence>
<dbReference type="Proteomes" id="UP000614350">
    <property type="component" value="Unassembled WGS sequence"/>
</dbReference>
<feature type="transmembrane region" description="Helical" evidence="10">
    <location>
        <begin position="344"/>
        <end position="362"/>
    </location>
</feature>
<keyword evidence="2" id="KW-1003">Cell membrane</keyword>
<evidence type="ECO:0000256" key="5">
    <source>
        <dbReference type="ARBA" id="ARBA00022725"/>
    </source>
</evidence>
<feature type="transmembrane region" description="Helical" evidence="10">
    <location>
        <begin position="114"/>
        <end position="146"/>
    </location>
</feature>
<dbReference type="GO" id="GO:0005886">
    <property type="term" value="C:plasma membrane"/>
    <property type="evidence" value="ECO:0007669"/>
    <property type="project" value="UniProtKB-SubCell"/>
</dbReference>
<dbReference type="PANTHER" id="PTHR21137:SF35">
    <property type="entry name" value="ODORANT RECEPTOR 19A-RELATED"/>
    <property type="match status" value="1"/>
</dbReference>
<keyword evidence="6 10" id="KW-1133">Transmembrane helix</keyword>
<dbReference type="GO" id="GO:0007165">
    <property type="term" value="P:signal transduction"/>
    <property type="evidence" value="ECO:0007669"/>
    <property type="project" value="UniProtKB-KW"/>
</dbReference>
<evidence type="ECO:0000259" key="11">
    <source>
        <dbReference type="Pfam" id="PF07993"/>
    </source>
</evidence>
<accession>A0A834IWH6</accession>
<dbReference type="AlphaFoldDB" id="A0A834IWH6"/>
<feature type="transmembrane region" description="Helical" evidence="10">
    <location>
        <begin position="193"/>
        <end position="214"/>
    </location>
</feature>
<dbReference type="InterPro" id="IPR013120">
    <property type="entry name" value="FAR_NAD-bd"/>
</dbReference>
<dbReference type="InterPro" id="IPR004117">
    <property type="entry name" value="7tm6_olfct_rcpt"/>
</dbReference>
<evidence type="ECO:0000313" key="12">
    <source>
        <dbReference type="EMBL" id="KAF7378688.1"/>
    </source>
</evidence>
<proteinExistence type="predicted"/>
<name>A0A834IWH6_VESVU</name>
<feature type="transmembrane region" description="Helical" evidence="10">
    <location>
        <begin position="57"/>
        <end position="75"/>
    </location>
</feature>
<evidence type="ECO:0000256" key="2">
    <source>
        <dbReference type="ARBA" id="ARBA00022475"/>
    </source>
</evidence>
<dbReference type="GO" id="GO:0004984">
    <property type="term" value="F:olfactory receptor activity"/>
    <property type="evidence" value="ECO:0007669"/>
    <property type="project" value="InterPro"/>
</dbReference>
<keyword evidence="13" id="KW-1185">Reference proteome</keyword>